<protein>
    <submittedName>
        <fullName evidence="1">Uncharacterized protein</fullName>
    </submittedName>
</protein>
<accession>A0ABN8RH95</accession>
<proteinExistence type="predicted"/>
<dbReference type="PANTHER" id="PTHR46704:SF9">
    <property type="entry name" value="BHLH DOMAIN-CONTAINING PROTEIN"/>
    <property type="match status" value="1"/>
</dbReference>
<dbReference type="EMBL" id="CALNXI010001849">
    <property type="protein sequence ID" value="CAH3178298.1"/>
    <property type="molecule type" value="Genomic_DNA"/>
</dbReference>
<gene>
    <name evidence="1" type="ORF">PEVE_00011679</name>
</gene>
<evidence type="ECO:0000313" key="2">
    <source>
        <dbReference type="Proteomes" id="UP001159427"/>
    </source>
</evidence>
<name>A0ABN8RH95_9CNID</name>
<sequence>MVFGVTGGRKMPPKHILLPYATLKNNVELIQILNRCGHGVAYSQIEELNTALCLQKMAMTSENAVPFPDNIKPHISTSLAWDNIDRLEETLSGGGKSHRVNGIAIQARQVSSNVMILEFANVFLVCMLSLDVIVKGELELHQLPPCQDTLRKHCERANYQSAIWRRSLQSSPQIPLPIGSGLHLKDCKLTIDWMSGEPAPKAVFELLSGQSKRVYQLPSCTCLANGLHCNDICRLQGCTNQPEEATEDLTADDSDVECEDD</sequence>
<dbReference type="Proteomes" id="UP001159427">
    <property type="component" value="Unassembled WGS sequence"/>
</dbReference>
<organism evidence="1 2">
    <name type="scientific">Porites evermanni</name>
    <dbReference type="NCBI Taxonomy" id="104178"/>
    <lineage>
        <taxon>Eukaryota</taxon>
        <taxon>Metazoa</taxon>
        <taxon>Cnidaria</taxon>
        <taxon>Anthozoa</taxon>
        <taxon>Hexacorallia</taxon>
        <taxon>Scleractinia</taxon>
        <taxon>Fungiina</taxon>
        <taxon>Poritidae</taxon>
        <taxon>Porites</taxon>
    </lineage>
</organism>
<keyword evidence="2" id="KW-1185">Reference proteome</keyword>
<dbReference type="PANTHER" id="PTHR46704">
    <property type="entry name" value="CXC DOMAIN-CONTAINING PROTEIN-RELATED"/>
    <property type="match status" value="1"/>
</dbReference>
<evidence type="ECO:0000313" key="1">
    <source>
        <dbReference type="EMBL" id="CAH3178298.1"/>
    </source>
</evidence>
<comment type="caution">
    <text evidence="1">The sequence shown here is derived from an EMBL/GenBank/DDBJ whole genome shotgun (WGS) entry which is preliminary data.</text>
</comment>
<reference evidence="1 2" key="1">
    <citation type="submission" date="2022-05" db="EMBL/GenBank/DDBJ databases">
        <authorList>
            <consortium name="Genoscope - CEA"/>
            <person name="William W."/>
        </authorList>
    </citation>
    <scope>NUCLEOTIDE SEQUENCE [LARGE SCALE GENOMIC DNA]</scope>
</reference>